<evidence type="ECO:0000313" key="2">
    <source>
        <dbReference type="Proteomes" id="UP001497382"/>
    </source>
</evidence>
<dbReference type="AlphaFoldDB" id="A0AAV1ZT85"/>
<protein>
    <submittedName>
        <fullName evidence="1">Uncharacterized protein</fullName>
    </submittedName>
</protein>
<sequence length="104" mass="11857">MTTGTPNYPSLNCYYIKIAAAKMTEQLLENFKRVRECSFKNIYWHENKDKKNGGFLLNLSSSAFILEEQSQPVALELTVVTVWLDAGGVTVFIRMELLMQTGYP</sequence>
<keyword evidence="2" id="KW-1185">Reference proteome</keyword>
<dbReference type="EMBL" id="CAXIEN010000078">
    <property type="protein sequence ID" value="CAL1274649.1"/>
    <property type="molecule type" value="Genomic_DNA"/>
</dbReference>
<organism evidence="1 2">
    <name type="scientific">Larinioides sclopetarius</name>
    <dbReference type="NCBI Taxonomy" id="280406"/>
    <lineage>
        <taxon>Eukaryota</taxon>
        <taxon>Metazoa</taxon>
        <taxon>Ecdysozoa</taxon>
        <taxon>Arthropoda</taxon>
        <taxon>Chelicerata</taxon>
        <taxon>Arachnida</taxon>
        <taxon>Araneae</taxon>
        <taxon>Araneomorphae</taxon>
        <taxon>Entelegynae</taxon>
        <taxon>Araneoidea</taxon>
        <taxon>Araneidae</taxon>
        <taxon>Larinioides</taxon>
    </lineage>
</organism>
<accession>A0AAV1ZT85</accession>
<comment type="caution">
    <text evidence="1">The sequence shown here is derived from an EMBL/GenBank/DDBJ whole genome shotgun (WGS) entry which is preliminary data.</text>
</comment>
<evidence type="ECO:0000313" key="1">
    <source>
        <dbReference type="EMBL" id="CAL1274649.1"/>
    </source>
</evidence>
<dbReference type="Proteomes" id="UP001497382">
    <property type="component" value="Unassembled WGS sequence"/>
</dbReference>
<name>A0AAV1ZT85_9ARAC</name>
<gene>
    <name evidence="1" type="ORF">LARSCL_LOCUS7586</name>
</gene>
<reference evidence="1 2" key="1">
    <citation type="submission" date="2024-04" db="EMBL/GenBank/DDBJ databases">
        <authorList>
            <person name="Rising A."/>
            <person name="Reimegard J."/>
            <person name="Sonavane S."/>
            <person name="Akerstrom W."/>
            <person name="Nylinder S."/>
            <person name="Hedman E."/>
            <person name="Kallberg Y."/>
        </authorList>
    </citation>
    <scope>NUCLEOTIDE SEQUENCE [LARGE SCALE GENOMIC DNA]</scope>
</reference>
<proteinExistence type="predicted"/>